<feature type="compositionally biased region" description="Polar residues" evidence="1">
    <location>
        <begin position="130"/>
        <end position="153"/>
    </location>
</feature>
<accession>A0A8H3HLL3</accession>
<dbReference type="Proteomes" id="UP000663827">
    <property type="component" value="Unassembled WGS sequence"/>
</dbReference>
<name>A0A8H3HLL3_9AGAM</name>
<feature type="region of interest" description="Disordered" evidence="1">
    <location>
        <begin position="121"/>
        <end position="153"/>
    </location>
</feature>
<comment type="caution">
    <text evidence="2">The sequence shown here is derived from an EMBL/GenBank/DDBJ whole genome shotgun (WGS) entry which is preliminary data.</text>
</comment>
<dbReference type="AlphaFoldDB" id="A0A8H3HLL3"/>
<protein>
    <submittedName>
        <fullName evidence="2">Uncharacterized protein</fullName>
    </submittedName>
</protein>
<proteinExistence type="predicted"/>
<evidence type="ECO:0000256" key="1">
    <source>
        <dbReference type="SAM" id="MobiDB-lite"/>
    </source>
</evidence>
<dbReference type="EMBL" id="CAJNJQ010000498">
    <property type="protein sequence ID" value="CAE7082198.1"/>
    <property type="molecule type" value="Genomic_DNA"/>
</dbReference>
<organism evidence="2 3">
    <name type="scientific">Rhizoctonia solani</name>
    <dbReference type="NCBI Taxonomy" id="456999"/>
    <lineage>
        <taxon>Eukaryota</taxon>
        <taxon>Fungi</taxon>
        <taxon>Dikarya</taxon>
        <taxon>Basidiomycota</taxon>
        <taxon>Agaricomycotina</taxon>
        <taxon>Agaricomycetes</taxon>
        <taxon>Cantharellales</taxon>
        <taxon>Ceratobasidiaceae</taxon>
        <taxon>Rhizoctonia</taxon>
    </lineage>
</organism>
<reference evidence="2" key="1">
    <citation type="submission" date="2021-01" db="EMBL/GenBank/DDBJ databases">
        <authorList>
            <person name="Kaushik A."/>
        </authorList>
    </citation>
    <scope>NUCLEOTIDE SEQUENCE</scope>
    <source>
        <strain evidence="2">AG5</strain>
    </source>
</reference>
<evidence type="ECO:0000313" key="2">
    <source>
        <dbReference type="EMBL" id="CAE7082198.1"/>
    </source>
</evidence>
<sequence length="153" mass="17201">MDIDSEHDNAQLARCKPKVNIPFDFATFNSDVRDAITEHNQASIAQVPPFHNPGALQNDDYAILLNIIVKTFLGESPMTVNNCKGYLWDRDDFISALNSVYVNNNFDSILLNPDMPSHVRKHVPKKEPMTSPSSSGKTVKFQTTTITIPNRNR</sequence>
<gene>
    <name evidence="2" type="ORF">RDB_LOCUS24612</name>
</gene>
<evidence type="ECO:0000313" key="3">
    <source>
        <dbReference type="Proteomes" id="UP000663827"/>
    </source>
</evidence>